<accession>A0A016WXA5</accession>
<keyword evidence="1" id="KW-0472">Membrane</keyword>
<evidence type="ECO:0000256" key="1">
    <source>
        <dbReference type="SAM" id="Phobius"/>
    </source>
</evidence>
<dbReference type="EMBL" id="JARK01000077">
    <property type="protein sequence ID" value="EYC43897.1"/>
    <property type="molecule type" value="Genomic_DNA"/>
</dbReference>
<dbReference type="SMART" id="SM00198">
    <property type="entry name" value="SCP"/>
    <property type="match status" value="1"/>
</dbReference>
<keyword evidence="4" id="KW-1185">Reference proteome</keyword>
<dbReference type="OrthoDB" id="337038at2759"/>
<organism evidence="3 4">
    <name type="scientific">Ancylostoma ceylanicum</name>
    <dbReference type="NCBI Taxonomy" id="53326"/>
    <lineage>
        <taxon>Eukaryota</taxon>
        <taxon>Metazoa</taxon>
        <taxon>Ecdysozoa</taxon>
        <taxon>Nematoda</taxon>
        <taxon>Chromadorea</taxon>
        <taxon>Rhabditida</taxon>
        <taxon>Rhabditina</taxon>
        <taxon>Rhabditomorpha</taxon>
        <taxon>Strongyloidea</taxon>
        <taxon>Ancylostomatidae</taxon>
        <taxon>Ancylostomatinae</taxon>
        <taxon>Ancylostoma</taxon>
    </lineage>
</organism>
<dbReference type="SUPFAM" id="SSF55797">
    <property type="entry name" value="PR-1-like"/>
    <property type="match status" value="2"/>
</dbReference>
<dbReference type="Proteomes" id="UP000024635">
    <property type="component" value="Unassembled WGS sequence"/>
</dbReference>
<evidence type="ECO:0000313" key="4">
    <source>
        <dbReference type="Proteomes" id="UP000024635"/>
    </source>
</evidence>
<dbReference type="PANTHER" id="PTHR10334">
    <property type="entry name" value="CYSTEINE-RICH SECRETORY PROTEIN-RELATED"/>
    <property type="match status" value="1"/>
</dbReference>
<feature type="transmembrane region" description="Helical" evidence="1">
    <location>
        <begin position="20"/>
        <end position="42"/>
    </location>
</feature>
<evidence type="ECO:0000259" key="2">
    <source>
        <dbReference type="SMART" id="SM00198"/>
    </source>
</evidence>
<protein>
    <recommendedName>
        <fullName evidence="2">SCP domain-containing protein</fullName>
    </recommendedName>
</protein>
<dbReference type="STRING" id="53326.A0A016WXA5"/>
<dbReference type="InterPro" id="IPR035940">
    <property type="entry name" value="CAP_sf"/>
</dbReference>
<proteinExistence type="predicted"/>
<keyword evidence="1" id="KW-1133">Transmembrane helix</keyword>
<dbReference type="CDD" id="cd05380">
    <property type="entry name" value="CAP_euk"/>
    <property type="match status" value="2"/>
</dbReference>
<reference evidence="4" key="1">
    <citation type="journal article" date="2015" name="Nat. Genet.">
        <title>The genome and transcriptome of the zoonotic hookworm Ancylostoma ceylanicum identify infection-specific gene families.</title>
        <authorList>
            <person name="Schwarz E.M."/>
            <person name="Hu Y."/>
            <person name="Antoshechkin I."/>
            <person name="Miller M.M."/>
            <person name="Sternberg P.W."/>
            <person name="Aroian R.V."/>
        </authorList>
    </citation>
    <scope>NUCLEOTIDE SEQUENCE</scope>
    <source>
        <strain evidence="4">HY135</strain>
    </source>
</reference>
<feature type="domain" description="SCP" evidence="2">
    <location>
        <begin position="272"/>
        <end position="419"/>
    </location>
</feature>
<sequence length="457" mass="49959">MKRVNSTIQILSINMGTRAVSMVFLMAAVQLYFDGFAFATAFGCKNTLIGDNWREMILKVHNDMRRKLAKGQQAGKNGALPYAKNMKQLDRELKTHWGVTGFPLIAYMKMYWDCTVEDIAHEQVVKCPNTAPVVAGYGVSFDTIPAKGTCNTTAIVETRIKTWWKDGAKKQVDQAKVADNNFFSQMANALSTIVACSYQFCTGSLALLCLYNDDGNAAADLYVNGDADKICSACTNPNDCINALCDEPPAAVAPAGTQCQQNQDTKELMTDELRDQALNMHNYYRRRLASGWAKDAKLIYAKPSSAMPALLKYDCTLENTIMTALKTCVGTAAATNKAENFIAYGDYQSERADIFQKVVEQWWSPLADIGNENNLYSDSNPAALKTYINMAHHSATSVGCGVKLCPKLGQTLVQCAYDGVPTIADDDPIYPVGKPCSKCKDLKDTPKCSALGGLCIA</sequence>
<keyword evidence="1" id="KW-0812">Transmembrane</keyword>
<evidence type="ECO:0000313" key="3">
    <source>
        <dbReference type="EMBL" id="EYC43897.1"/>
    </source>
</evidence>
<dbReference type="InterPro" id="IPR001283">
    <property type="entry name" value="CRISP-related"/>
</dbReference>
<dbReference type="Gene3D" id="3.40.33.10">
    <property type="entry name" value="CAP"/>
    <property type="match status" value="2"/>
</dbReference>
<dbReference type="AlphaFoldDB" id="A0A016WXA5"/>
<gene>
    <name evidence="3" type="primary">Acey_s0477.g2170</name>
    <name evidence="3" type="synonym">ASP-s0477.g2170</name>
    <name evidence="3" type="ORF">Y032_0477g2170</name>
</gene>
<dbReference type="Pfam" id="PF00188">
    <property type="entry name" value="CAP"/>
    <property type="match status" value="1"/>
</dbReference>
<dbReference type="InterPro" id="IPR014044">
    <property type="entry name" value="CAP_dom"/>
</dbReference>
<comment type="caution">
    <text evidence="3">The sequence shown here is derived from an EMBL/GenBank/DDBJ whole genome shotgun (WGS) entry which is preliminary data.</text>
</comment>
<name>A0A016WXA5_9BILA</name>